<dbReference type="Proteomes" id="UP000239800">
    <property type="component" value="Unassembled WGS sequence"/>
</dbReference>
<dbReference type="Gene3D" id="3.40.50.1820">
    <property type="entry name" value="alpha/beta hydrolase"/>
    <property type="match status" value="1"/>
</dbReference>
<dbReference type="InterPro" id="IPR022742">
    <property type="entry name" value="Hydrolase_4"/>
</dbReference>
<sequence>MSACAVKLPSAPPASNTLGLTTESELVTAERQMEIEELYETGEEGTFSGADDISIYYKVFRQSTKDSPAILISAGRTEAAIKYKELIFDLYRLGYSVYIHDHRGQGLSGRMLDDPDMGYVADFQDYIEDMRQFYQAEIQPSRHSAVFLIAHSMGGAIGMTYLQQFPSDFQAAAFSSPMLGLPTGACGGTNLLIGKEPKYALGQGPYQEPQTAFKKNKLTGSEIRYNRMVEAFTIEPKARLGGTSYHWVKESCEQFDYMNDNIGKIETPFLIFSAANEQIVREKAHQEFIEEARELDKICYGYRIANAQHELLIEKDPQRIQVINQMHWFFKLYQKN</sequence>
<organism evidence="2 3">
    <name type="scientific">Aureitalea marina</name>
    <dbReference type="NCBI Taxonomy" id="930804"/>
    <lineage>
        <taxon>Bacteria</taxon>
        <taxon>Pseudomonadati</taxon>
        <taxon>Bacteroidota</taxon>
        <taxon>Flavobacteriia</taxon>
        <taxon>Flavobacteriales</taxon>
        <taxon>Flavobacteriaceae</taxon>
        <taxon>Aureitalea</taxon>
    </lineage>
</organism>
<dbReference type="EMBL" id="MQUB01000001">
    <property type="protein sequence ID" value="PQB06079.1"/>
    <property type="molecule type" value="Genomic_DNA"/>
</dbReference>
<evidence type="ECO:0000313" key="3">
    <source>
        <dbReference type="Proteomes" id="UP000239800"/>
    </source>
</evidence>
<evidence type="ECO:0000259" key="1">
    <source>
        <dbReference type="Pfam" id="PF12146"/>
    </source>
</evidence>
<name>A0A2S7KTW5_9FLAO</name>
<dbReference type="PANTHER" id="PTHR11614">
    <property type="entry name" value="PHOSPHOLIPASE-RELATED"/>
    <property type="match status" value="1"/>
</dbReference>
<dbReference type="SUPFAM" id="SSF53474">
    <property type="entry name" value="alpha/beta-Hydrolases"/>
    <property type="match status" value="1"/>
</dbReference>
<proteinExistence type="predicted"/>
<reference evidence="2 3" key="1">
    <citation type="submission" date="2016-11" db="EMBL/GenBank/DDBJ databases">
        <title>Trade-off between light-utilization and light-protection in marine flavobacteria.</title>
        <authorList>
            <person name="Kumagai Y."/>
        </authorList>
    </citation>
    <scope>NUCLEOTIDE SEQUENCE [LARGE SCALE GENOMIC DNA]</scope>
    <source>
        <strain evidence="2 3">NBRC 107741</strain>
    </source>
</reference>
<evidence type="ECO:0000313" key="2">
    <source>
        <dbReference type="EMBL" id="PQB06079.1"/>
    </source>
</evidence>
<dbReference type="InterPro" id="IPR029058">
    <property type="entry name" value="AB_hydrolase_fold"/>
</dbReference>
<dbReference type="AlphaFoldDB" id="A0A2S7KTW5"/>
<dbReference type="Pfam" id="PF12146">
    <property type="entry name" value="Hydrolase_4"/>
    <property type="match status" value="1"/>
</dbReference>
<accession>A0A2S7KTW5</accession>
<dbReference type="InterPro" id="IPR051044">
    <property type="entry name" value="MAG_DAG_Lipase"/>
</dbReference>
<gene>
    <name evidence="2" type="ORF">BST85_12855</name>
</gene>
<comment type="caution">
    <text evidence="2">The sequence shown here is derived from an EMBL/GenBank/DDBJ whole genome shotgun (WGS) entry which is preliminary data.</text>
</comment>
<feature type="domain" description="Serine aminopeptidase S33" evidence="1">
    <location>
        <begin position="69"/>
        <end position="316"/>
    </location>
</feature>
<keyword evidence="3" id="KW-1185">Reference proteome</keyword>
<protein>
    <recommendedName>
        <fullName evidence="1">Serine aminopeptidase S33 domain-containing protein</fullName>
    </recommendedName>
</protein>